<evidence type="ECO:0000256" key="4">
    <source>
        <dbReference type="ARBA" id="ARBA00023163"/>
    </source>
</evidence>
<evidence type="ECO:0000259" key="10">
    <source>
        <dbReference type="Pfam" id="PF12842"/>
    </source>
</evidence>
<dbReference type="InterPro" id="IPR024557">
    <property type="entry name" value="CNOT1_dom_4"/>
</dbReference>
<dbReference type="OrthoDB" id="1933107at2759"/>
<dbReference type="InterPro" id="IPR055454">
    <property type="entry name" value="CNOT1-like_NOT1_connector"/>
</dbReference>
<evidence type="ECO:0000256" key="3">
    <source>
        <dbReference type="ARBA" id="ARBA00023015"/>
    </source>
</evidence>
<evidence type="ECO:0000259" key="13">
    <source>
        <dbReference type="Pfam" id="PF16418"/>
    </source>
</evidence>
<dbReference type="GO" id="GO:0030015">
    <property type="term" value="C:CCR4-NOT core complex"/>
    <property type="evidence" value="ECO:0007669"/>
    <property type="project" value="InterPro"/>
</dbReference>
<dbReference type="PANTHER" id="PTHR13162:SF8">
    <property type="entry name" value="CCR4-NOT TRANSCRIPTION COMPLEX SUBUNIT 1"/>
    <property type="match status" value="1"/>
</dbReference>
<dbReference type="GO" id="GO:0060090">
    <property type="term" value="F:molecular adaptor activity"/>
    <property type="evidence" value="ECO:0007669"/>
    <property type="project" value="TreeGrafter"/>
</dbReference>
<keyword evidence="3" id="KW-0805">Transcription regulation</keyword>
<evidence type="ECO:0000256" key="2">
    <source>
        <dbReference type="ARBA" id="ARBA00022491"/>
    </source>
</evidence>
<dbReference type="Pfam" id="PF16415">
    <property type="entry name" value="CNOT1_CAF1_bind"/>
    <property type="match status" value="1"/>
</dbReference>
<feature type="domain" description="CCR4-NOT transcription complex subunit 1-like NOT1 connector" evidence="14">
    <location>
        <begin position="1260"/>
        <end position="1414"/>
    </location>
</feature>
<feature type="region of interest" description="Disordered" evidence="8">
    <location>
        <begin position="585"/>
        <end position="606"/>
    </location>
</feature>
<feature type="domain" description="CCR4-NOT transcription complex subunit 1" evidence="10">
    <location>
        <begin position="996"/>
        <end position="1139"/>
    </location>
</feature>
<dbReference type="InterPro" id="IPR032191">
    <property type="entry name" value="CNOT1_CAF1_bind"/>
</dbReference>
<protein>
    <recommendedName>
        <fullName evidence="7">General negative regulator of transcription subunit 1</fullName>
    </recommendedName>
</protein>
<dbReference type="Pfam" id="PF04054">
    <property type="entry name" value="Not1"/>
    <property type="match status" value="1"/>
</dbReference>
<proteinExistence type="predicted"/>
<keyword evidence="5" id="KW-0539">Nucleus</keyword>
<feature type="domain" description="CCR4-NOT transcription complex subunit 1 TTP binding" evidence="12">
    <location>
        <begin position="425"/>
        <end position="579"/>
    </location>
</feature>
<dbReference type="Gene3D" id="1.25.40.180">
    <property type="match status" value="1"/>
</dbReference>
<dbReference type="GO" id="GO:0000289">
    <property type="term" value="P:nuclear-transcribed mRNA poly(A) tail shortening"/>
    <property type="evidence" value="ECO:0007669"/>
    <property type="project" value="UniProtKB-ARBA"/>
</dbReference>
<comment type="function">
    <text evidence="6">Acts as a component of the CCR4-NOT core complex, which in the nucleus seems to be a general transcription factor, and in the cytoplasm the major mRNA deadenylase involved in mRNA turnover. The NOT protein subcomplex negatively regulates the basal and activated transcription of many genes. Preferentially affects TC-type TATA element-dependent transcription. Could directly or indirectly inhibit component(s) of the general transcription machinery.</text>
</comment>
<keyword evidence="4" id="KW-0804">Transcription</keyword>
<evidence type="ECO:0000256" key="6">
    <source>
        <dbReference type="ARBA" id="ARBA00059181"/>
    </source>
</evidence>
<evidence type="ECO:0000313" key="16">
    <source>
        <dbReference type="Proteomes" id="UP000256601"/>
    </source>
</evidence>
<dbReference type="Pfam" id="PF16417">
    <property type="entry name" value="CNOT1_TTP_bind"/>
    <property type="match status" value="1"/>
</dbReference>
<comment type="subcellular location">
    <subcellularLocation>
        <location evidence="1">Nucleus</location>
    </subcellularLocation>
</comment>
<dbReference type="Gene3D" id="1.25.40.800">
    <property type="match status" value="1"/>
</dbReference>
<feature type="region of interest" description="Disordered" evidence="8">
    <location>
        <begin position="1415"/>
        <end position="1448"/>
    </location>
</feature>
<evidence type="ECO:0000313" key="15">
    <source>
        <dbReference type="EMBL" id="RDW23603.1"/>
    </source>
</evidence>
<dbReference type="Pfam" id="PF12842">
    <property type="entry name" value="DUF3819"/>
    <property type="match status" value="1"/>
</dbReference>
<dbReference type="PANTHER" id="PTHR13162">
    <property type="entry name" value="CCR4-NOT TRANSCRIPTION COMPLEX"/>
    <property type="match status" value="1"/>
</dbReference>
<dbReference type="VEuPathDB" id="FungiDB:YALI1_F30254g"/>
<feature type="domain" description="CCR4-NOT transcription complex subunit 1 HEAT repeat" evidence="13">
    <location>
        <begin position="234"/>
        <end position="380"/>
    </location>
</feature>
<feature type="compositionally biased region" description="Low complexity" evidence="8">
    <location>
        <begin position="923"/>
        <end position="949"/>
    </location>
</feature>
<dbReference type="GO" id="GO:0017148">
    <property type="term" value="P:negative regulation of translation"/>
    <property type="evidence" value="ECO:0007669"/>
    <property type="project" value="InterPro"/>
</dbReference>
<evidence type="ECO:0000256" key="1">
    <source>
        <dbReference type="ARBA" id="ARBA00004123"/>
    </source>
</evidence>
<dbReference type="GO" id="GO:0005634">
    <property type="term" value="C:nucleus"/>
    <property type="evidence" value="ECO:0007669"/>
    <property type="project" value="UniProtKB-SubCell"/>
</dbReference>
<gene>
    <name evidence="15" type="ORF">B0I71DRAFT_103002</name>
</gene>
<feature type="domain" description="CCR4-Not complex component Not1 C-terminal" evidence="9">
    <location>
        <begin position="1645"/>
        <end position="2006"/>
    </location>
</feature>
<evidence type="ECO:0000256" key="8">
    <source>
        <dbReference type="SAM" id="MobiDB-lite"/>
    </source>
</evidence>
<dbReference type="Proteomes" id="UP000256601">
    <property type="component" value="Unassembled WGS sequence"/>
</dbReference>
<name>A0A371BZT6_YARLL</name>
<dbReference type="InterPro" id="IPR038535">
    <property type="entry name" value="CNOT1_TTP_bind_sf"/>
</dbReference>
<dbReference type="Pfam" id="PF16418">
    <property type="entry name" value="CNOT1_HEAT"/>
    <property type="match status" value="1"/>
</dbReference>
<evidence type="ECO:0000259" key="9">
    <source>
        <dbReference type="Pfam" id="PF04054"/>
    </source>
</evidence>
<feature type="region of interest" description="Disordered" evidence="8">
    <location>
        <begin position="900"/>
        <end position="949"/>
    </location>
</feature>
<dbReference type="EMBL" id="KZ859074">
    <property type="protein sequence ID" value="RDW23603.1"/>
    <property type="molecule type" value="Genomic_DNA"/>
</dbReference>
<dbReference type="Gene3D" id="1.25.40.840">
    <property type="entry name" value="CCR4-NOT transcription complex subunit 1 TTP binding domain"/>
    <property type="match status" value="1"/>
</dbReference>
<keyword evidence="2" id="KW-0678">Repressor</keyword>
<organism evidence="15 16">
    <name type="scientific">Yarrowia lipolytica</name>
    <name type="common">Candida lipolytica</name>
    <dbReference type="NCBI Taxonomy" id="4952"/>
    <lineage>
        <taxon>Eukaryota</taxon>
        <taxon>Fungi</taxon>
        <taxon>Dikarya</taxon>
        <taxon>Ascomycota</taxon>
        <taxon>Saccharomycotina</taxon>
        <taxon>Dipodascomycetes</taxon>
        <taxon>Dipodascales</taxon>
        <taxon>Dipodascales incertae sedis</taxon>
        <taxon>Yarrowia</taxon>
    </lineage>
</organism>
<dbReference type="InterPro" id="IPR032193">
    <property type="entry name" value="CNOT1_TTP_bind"/>
</dbReference>
<evidence type="ECO:0000259" key="11">
    <source>
        <dbReference type="Pfam" id="PF16415"/>
    </source>
</evidence>
<dbReference type="VEuPathDB" id="FungiDB:YALI0_F23045g"/>
<dbReference type="InterPro" id="IPR040398">
    <property type="entry name" value="Not1"/>
</dbReference>
<sequence>MTIASLSNRTNLSESDINELVTGKLSPADITEVLKRGVQNAKWDGLGVGKGLVAKLPDLNKWKEAIDGLDEEDNDNNNNSNSFNIGSSDGLAVLLRILLAGDPNGSLVAYFYQRRRWQRLALQVQLMNATAGISRERHQLDLAGCGLTKIISSSVIPPAMAAADSPMKPIVVALEASPLNLVDLVRLTFDAIERETVAESAAKDFLDKHAKVTPELFFLGSLKTPKPWSPLLERVIKNFFDLFFSGHNSSILVFSILGQQDEAFLASMVVEYYRVSALNVGKILDICHAANILPHVLQLRYFAFTMDLAVLASQRQLYPLKQFMDDTYKAVGADFVRGVLDFLEMKISVELSSQAGVGVPPPPPPQNPLTLSSVATILQFVSSGSDMPADRLEQFKMLQTQTFQVYPRLINFGQGHDQAILAHGDGSNAFPPHIEREMKLCYQRMYEEQIQIRDIITMLQRLKQSDDPQDQDVFACMVHSLFDEYRFFPEYPRNALAATAVLFGGLIYFRLIQDIPLSIALRYVLDSLKQPADSNMFKFGLQALYEFRERLNEFPTYCSILAEIPGLQSHQEIYSYVKQLAGGPGGGPGGPGVGGPPPGVPGGPDNSLAPETLIFSSIRVDSNLPEDAAQVEPPEELSDKVLFMVNNLAQSNVVARSREMAQVLEERYFRWFATYIVRHRAKQEPNYHSLYISMLKNMSNKLLESFFLRVTYLQIVKLLNSPETVSSSTDRNQLRNLGQWLGALTLGRNLPIKHRNISFKALLAEGYKHQKLVLVIPFVAKVLERAAKSKVFAPPNPWTLGIMHVLAELYHHAELKLNLKFEIEVLCNQLKLNVEELEQSHIIRGGSSAVDEVVDGVSKLNVDAANAGMVPPGAMGMHAGMPPPRGMHMPGGMGGPGGMMGPGGPGGMGPLGMGPGMPPIHGPPGVNQQQQQQQAQQQQAQQQAQAQAQVQQQGGAPGVGMRAAGAAVASAAFYDAYQNIIMSMELQGDSPFVSHPTLKQLFMLSVDKAVREVLQPVVERSVSIATIATRELVTKDFAFEVDCDKLRRAAHNVVRMLSGSLSLVTSKEPLKDSLLNNLKTLLLGQGYGEETLPLDQMAAAVAANADAICCVVEKAAIDKSLLDIEEALAASYALRQAHQGDAASFVDPQVTRFNLPLPDPLRIQPGGVTPQQMALYDSFSEGGAGLPSVPAAMAAVAGPGGQGAAAGVPAPSTPETPQAVLSQILLTVQARIDALLRSISAVTDGSAGPVPTSLVELPADHEIRVRLLQLLSLVSKSPYQNEVVLRTSQLVVNALFTQSDSQLSHESFALLLGKLCELSAETCKEVLLWLIHSSDKRKFNVPVVATLLRTRFITVTELDQSLAKQMLESRDVAAVEFTHKLIADVVLGADPCALRTDFSCCLIVLEALIKENKEGKDESKEEAKTKEEGKEVEPELSEEEKKAKEAKEAENKEKLAAAATEAAKCITTLNDTNVVIPTITELSESTRASRTDASQVSLKEQCAYIFAEWLRLVGHPGACNNLRMRYMFVLQLSEIGMLSNPDHLCVLVRTATEISVKSYCFEMVDKPAAPVGDVAVAVDGLAKLLVTIISAHEATNAKRISAFVRQLLAVVVLVFAGDHEAKSGGESPVGFNEKPYFRLFSSILCELSEAELSAESRDAIYLCLAETFKLIQPMAFPGFAFAWMTLISHRMFLPKMMDVVRNRRGWGPYLSLLEALLKFQDHFTTDKEFNEHVAVMYKGTLRIMLVILHDYPQFLIENHYPLCNVISPSFIQLRNLVLSAFPADLELPDPLTVGLKVESLAEIKAAPPLAIDPGHEAQKHGIRKLTDMYLRNPSPAIIKNLLKAFYLPSAKPCLGLGFNEISVDSTALNALVLYIASLISTATFDTSSPHLSLLTSVAVALDAEGRYFLFEAIANQLRYPNRHTYWYSCVILSLFGAHGEASLGSGKVDIQHIITRVLLERIICNRPHPWGLMITFAELLKNPSYRFWDLEFTKGSQEIEKMFASLNSHIMPTEGTE</sequence>
<evidence type="ECO:0000256" key="7">
    <source>
        <dbReference type="ARBA" id="ARBA00074459"/>
    </source>
</evidence>
<evidence type="ECO:0000259" key="12">
    <source>
        <dbReference type="Pfam" id="PF16417"/>
    </source>
</evidence>
<dbReference type="OMA" id="IDEYHCY"/>
<dbReference type="CDD" id="cd20710">
    <property type="entry name" value="NOT1_connector"/>
    <property type="match status" value="1"/>
</dbReference>
<evidence type="ECO:0000259" key="14">
    <source>
        <dbReference type="Pfam" id="PF25097"/>
    </source>
</evidence>
<dbReference type="Gene3D" id="1.25.40.790">
    <property type="match status" value="1"/>
</dbReference>
<feature type="domain" description="CCR4-NOT transcription complex subunit 1 CAF1-binding" evidence="11">
    <location>
        <begin position="630"/>
        <end position="845"/>
    </location>
</feature>
<evidence type="ECO:0000256" key="5">
    <source>
        <dbReference type="ARBA" id="ARBA00023242"/>
    </source>
</evidence>
<dbReference type="InterPro" id="IPR032194">
    <property type="entry name" value="CNOT1_HEAT"/>
</dbReference>
<reference evidence="15 16" key="1">
    <citation type="submission" date="2018-07" db="EMBL/GenBank/DDBJ databases">
        <title>Draft Genome Assemblies for Five Robust Yarrowia lipolytica Strains Exhibiting High Lipid Production and Pentose Sugar Utilization and Sugar Alcohol Secretion from Undetoxified Lignocellulosic Biomass Hydrolysates.</title>
        <authorList>
            <consortium name="DOE Joint Genome Institute"/>
            <person name="Walker C."/>
            <person name="Ryu S."/>
            <person name="Na H."/>
            <person name="Zane M."/>
            <person name="LaButti K."/>
            <person name="Lipzen A."/>
            <person name="Haridas S."/>
            <person name="Barry K."/>
            <person name="Grigoriev I.V."/>
            <person name="Quarterman J."/>
            <person name="Slininger P."/>
            <person name="Dien B."/>
            <person name="Trinh C.T."/>
        </authorList>
    </citation>
    <scope>NUCLEOTIDE SEQUENCE [LARGE SCALE GENOMIC DNA]</scope>
    <source>
        <strain evidence="15 16">YB392</strain>
    </source>
</reference>
<feature type="compositionally biased region" description="Gly residues" evidence="8">
    <location>
        <begin position="900"/>
        <end position="915"/>
    </location>
</feature>
<dbReference type="GO" id="GO:0000932">
    <property type="term" value="C:P-body"/>
    <property type="evidence" value="ECO:0007669"/>
    <property type="project" value="TreeGrafter"/>
</dbReference>
<dbReference type="Pfam" id="PF25097">
    <property type="entry name" value="ARM_Cnot1"/>
    <property type="match status" value="1"/>
</dbReference>
<accession>A0A371BZT6</accession>
<dbReference type="FunFam" id="1.25.40.180:FF:000012">
    <property type="entry name" value="Ccr4-Not transcription complex subunit"/>
    <property type="match status" value="1"/>
</dbReference>
<dbReference type="InterPro" id="IPR007196">
    <property type="entry name" value="CCR4-Not_Not1_C"/>
</dbReference>